<name>O94208_PENDC</name>
<dbReference type="PANTHER" id="PTHR20883:SF48">
    <property type="entry name" value="ECTOINE DIOXYGENASE"/>
    <property type="match status" value="1"/>
</dbReference>
<reference evidence="4" key="1">
    <citation type="journal article" date="1999" name="Appl. Environ. Microbiol.">
        <title>A phosphonate-induced gene which promotes Penicillium-mediated bioconversion of cis-propenylphosphonic acid to fosfomycin.</title>
        <authorList>
            <person name="Watanabe M."/>
            <person name="Sumida N."/>
            <person name="Murakami S."/>
            <person name="Anzai H."/>
            <person name="Thompson C.J."/>
            <person name="Tateno Y."/>
            <person name="Murakami T."/>
        </authorList>
    </citation>
    <scope>NUCLEOTIDE SEQUENCE</scope>
    <source>
        <tissue evidence="4">Mycelium</tissue>
    </source>
</reference>
<proteinExistence type="inferred from homology"/>
<dbReference type="PANTHER" id="PTHR20883">
    <property type="entry name" value="PHYTANOYL-COA DIOXYGENASE DOMAIN CONTAINING 1"/>
    <property type="match status" value="1"/>
</dbReference>
<dbReference type="EMBL" id="D73371">
    <property type="protein sequence ID" value="BAA75924.1"/>
    <property type="molecule type" value="Genomic_DNA"/>
</dbReference>
<dbReference type="GO" id="GO:0046872">
    <property type="term" value="F:metal ion binding"/>
    <property type="evidence" value="ECO:0007669"/>
    <property type="project" value="UniProtKB-ARBA"/>
</dbReference>
<evidence type="ECO:0000256" key="3">
    <source>
        <dbReference type="ARBA" id="ARBA00023004"/>
    </source>
</evidence>
<dbReference type="Pfam" id="PF05721">
    <property type="entry name" value="PhyH"/>
    <property type="match status" value="1"/>
</dbReference>
<sequence>MKPLTPEQIASYHSNGYLLLRAEEHRLVDPVALKEWTEEIKAWPREKGKWLPYDEINVNGERQLMRTERFIDFHPQYKALVCGDALGQILAAVNNGEMLLFKDKINYKQPHGNGFQAHLDAPAYDHIGRIEHVTANMAVDAATPENGCLEVVRGSHKMEVDFAEHGRIRPEWEDKHEWVSLPMAPGDLLVFGSHLAHRSAENKTDCGRASLYATFYSKSEGLDLRERYYEHRMENFPPEHERIEGKDYSEGYRTYGFAAPFTRMNQNTAAPAVAGQS</sequence>
<comment type="cofactor">
    <cofactor evidence="1">
        <name>Fe cation</name>
        <dbReference type="ChEBI" id="CHEBI:24875"/>
    </cofactor>
</comment>
<dbReference type="SUPFAM" id="SSF51197">
    <property type="entry name" value="Clavaminate synthase-like"/>
    <property type="match status" value="1"/>
</dbReference>
<evidence type="ECO:0000313" key="4">
    <source>
        <dbReference type="EMBL" id="BAA75924.1"/>
    </source>
</evidence>
<dbReference type="InterPro" id="IPR008775">
    <property type="entry name" value="Phytyl_CoA_dOase-like"/>
</dbReference>
<evidence type="ECO:0000256" key="1">
    <source>
        <dbReference type="ARBA" id="ARBA00001962"/>
    </source>
</evidence>
<organism evidence="4">
    <name type="scientific">Penicillium decumbens</name>
    <dbReference type="NCBI Taxonomy" id="69771"/>
    <lineage>
        <taxon>Eukaryota</taxon>
        <taxon>Fungi</taxon>
        <taxon>Dikarya</taxon>
        <taxon>Ascomycota</taxon>
        <taxon>Pezizomycotina</taxon>
        <taxon>Eurotiomycetes</taxon>
        <taxon>Eurotiomycetidae</taxon>
        <taxon>Eurotiales</taxon>
        <taxon>Aspergillaceae</taxon>
        <taxon>Penicillium</taxon>
    </lineage>
</organism>
<dbReference type="AlphaFoldDB" id="O94208"/>
<gene>
    <name evidence="4" type="primary">epoA</name>
</gene>
<dbReference type="GO" id="GO:0016491">
    <property type="term" value="F:oxidoreductase activity"/>
    <property type="evidence" value="ECO:0007669"/>
    <property type="project" value="UniProtKB-ARBA"/>
</dbReference>
<evidence type="ECO:0000256" key="2">
    <source>
        <dbReference type="ARBA" id="ARBA00005830"/>
    </source>
</evidence>
<accession>O94208</accession>
<protein>
    <submittedName>
        <fullName evidence="4">Epoxidase subunit A</fullName>
    </submittedName>
</protein>
<dbReference type="Gene3D" id="2.60.120.620">
    <property type="entry name" value="q2cbj1_9rhob like domain"/>
    <property type="match status" value="1"/>
</dbReference>
<comment type="similarity">
    <text evidence="2">Belongs to the PhyH family.</text>
</comment>
<keyword evidence="3" id="KW-0408">Iron</keyword>